<dbReference type="InterPro" id="IPR017900">
    <property type="entry name" value="4Fe4S_Fe_S_CS"/>
</dbReference>
<feature type="transmembrane region" description="Helical" evidence="4">
    <location>
        <begin position="862"/>
        <end position="882"/>
    </location>
</feature>
<evidence type="ECO:0000256" key="1">
    <source>
        <dbReference type="ARBA" id="ARBA00004236"/>
    </source>
</evidence>
<name>A0A0F9P9Z0_9ZZZZ</name>
<comment type="subcellular location">
    <subcellularLocation>
        <location evidence="1">Cell membrane</location>
    </subcellularLocation>
</comment>
<dbReference type="AlphaFoldDB" id="A0A0F9P9Z0"/>
<gene>
    <name evidence="6" type="ORF">LCGC14_1241130</name>
</gene>
<feature type="domain" description="4Fe-4S ferredoxin-type" evidence="5">
    <location>
        <begin position="675"/>
        <end position="706"/>
    </location>
</feature>
<organism evidence="6">
    <name type="scientific">marine sediment metagenome</name>
    <dbReference type="NCBI Taxonomy" id="412755"/>
    <lineage>
        <taxon>unclassified sequences</taxon>
        <taxon>metagenomes</taxon>
        <taxon>ecological metagenomes</taxon>
    </lineage>
</organism>
<dbReference type="SUPFAM" id="SSF54862">
    <property type="entry name" value="4Fe-4S ferredoxins"/>
    <property type="match status" value="1"/>
</dbReference>
<evidence type="ECO:0000256" key="2">
    <source>
        <dbReference type="ARBA" id="ARBA00022475"/>
    </source>
</evidence>
<keyword evidence="3 4" id="KW-0472">Membrane</keyword>
<dbReference type="SUPFAM" id="SSF49344">
    <property type="entry name" value="CBD9-like"/>
    <property type="match status" value="1"/>
</dbReference>
<proteinExistence type="predicted"/>
<keyword evidence="4" id="KW-0812">Transmembrane</keyword>
<dbReference type="EMBL" id="LAZR01006706">
    <property type="protein sequence ID" value="KKM90187.1"/>
    <property type="molecule type" value="Genomic_DNA"/>
</dbReference>
<dbReference type="PANTHER" id="PTHR30224">
    <property type="entry name" value="ELECTRON TRANSPORT PROTEIN"/>
    <property type="match status" value="1"/>
</dbReference>
<keyword evidence="4" id="KW-1133">Transmembrane helix</keyword>
<protein>
    <recommendedName>
        <fullName evidence="5">4Fe-4S ferredoxin-type domain-containing protein</fullName>
    </recommendedName>
</protein>
<accession>A0A0F9P9Z0</accession>
<feature type="transmembrane region" description="Helical" evidence="4">
    <location>
        <begin position="903"/>
        <end position="922"/>
    </location>
</feature>
<evidence type="ECO:0000313" key="6">
    <source>
        <dbReference type="EMBL" id="KKM90187.1"/>
    </source>
</evidence>
<dbReference type="InterPro" id="IPR017896">
    <property type="entry name" value="4Fe4S_Fe-S-bd"/>
</dbReference>
<feature type="transmembrane region" description="Helical" evidence="4">
    <location>
        <begin position="799"/>
        <end position="819"/>
    </location>
</feature>
<feature type="transmembrane region" description="Helical" evidence="4">
    <location>
        <begin position="580"/>
        <end position="599"/>
    </location>
</feature>
<dbReference type="PROSITE" id="PS00198">
    <property type="entry name" value="4FE4S_FER_1"/>
    <property type="match status" value="1"/>
</dbReference>
<feature type="transmembrane region" description="Helical" evidence="4">
    <location>
        <begin position="765"/>
        <end position="787"/>
    </location>
</feature>
<dbReference type="PROSITE" id="PS51379">
    <property type="entry name" value="4FE4S_FER_2"/>
    <property type="match status" value="1"/>
</dbReference>
<comment type="caution">
    <text evidence="6">The sequence shown here is derived from an EMBL/GenBank/DDBJ whole genome shotgun (WGS) entry which is preliminary data.</text>
</comment>
<feature type="transmembrane region" description="Helical" evidence="4">
    <location>
        <begin position="529"/>
        <end position="559"/>
    </location>
</feature>
<feature type="transmembrane region" description="Helical" evidence="4">
    <location>
        <begin position="442"/>
        <end position="465"/>
    </location>
</feature>
<evidence type="ECO:0000256" key="4">
    <source>
        <dbReference type="SAM" id="Phobius"/>
    </source>
</evidence>
<evidence type="ECO:0000256" key="3">
    <source>
        <dbReference type="ARBA" id="ARBA00023136"/>
    </source>
</evidence>
<feature type="transmembrane region" description="Helical" evidence="4">
    <location>
        <begin position="724"/>
        <end position="745"/>
    </location>
</feature>
<dbReference type="Pfam" id="PF12801">
    <property type="entry name" value="Fer4_5"/>
    <property type="match status" value="2"/>
</dbReference>
<feature type="transmembrane region" description="Helical" evidence="4">
    <location>
        <begin position="498"/>
        <end position="517"/>
    </location>
</feature>
<reference evidence="6" key="1">
    <citation type="journal article" date="2015" name="Nature">
        <title>Complex archaea that bridge the gap between prokaryotes and eukaryotes.</title>
        <authorList>
            <person name="Spang A."/>
            <person name="Saw J.H."/>
            <person name="Jorgensen S.L."/>
            <person name="Zaremba-Niedzwiedzka K."/>
            <person name="Martijn J."/>
            <person name="Lind A.E."/>
            <person name="van Eijk R."/>
            <person name="Schleper C."/>
            <person name="Guy L."/>
            <person name="Ettema T.J."/>
        </authorList>
    </citation>
    <scope>NUCLEOTIDE SEQUENCE</scope>
</reference>
<feature type="transmembrane region" description="Helical" evidence="4">
    <location>
        <begin position="605"/>
        <end position="624"/>
    </location>
</feature>
<sequence>MGRLPGKFGAVALIFVLVASVIPFSAHACNGTDIAFSGNPALDASETVKGKDGTSYLNAAGQLLLPNTMASISPARARAIAEKFIRAQFDEPPLPLTFKKVESVHGKLIYQFQSQQVPDLNVKYHLGPVNFKVDYIVLDVDAKTGNLYIANGCGGAPNQLLYTYNPADFSSAQIDEDEVFISNNTNFIARKTGNKIKVDGRINPDEWKNTGHRYFYLGNYISHMSSVFHDKASYYVEVWAQIDDKNIYFAVKTDTPGWIGVMLKGNPNLGMLQAYHDAKVLTSDGEFTDRHFTERKDKTFFLEKDTSDHIIEGGVRQGDFYTYEISFPLDSGDESDDIKLENGRAYNMMITVGNTLEHFGIFTLSDDHKDHDHSKNNKEFVNVYASPETTLRIGDLPEKDIFGNPVAPVLAGFTSGFDKDKSNTHFHFADFHVKDFPARASLSLYIGISVVALGILAMLAMLVNLRKNGKQKVGRSNTIDLFRYDWLRRFATWRHFRTAFIVPTILVFAVIVLLGFIDIQDGRKNIATIYTWTLWWTMIIFSFIVIGRFWCTMCPFAAIGDFVQKIVSFNKRLPGSLQNMGIQALGFIVLTLLFTLMAFQRSPFITSSVIIVILLATVVFSVIYERRSFCRHLCPIGAVIGLYSAVTPFEISPCDQGKCVSHLEKTCERACPMLEKPQHGGSNVYCNFCMKCIDACPSGNLSLKLRPAGTELVQPARRKAPIQALASLLLLGVIIVETIAMTSAWVPLKNTVSDLLGGASDTLSYIIVFSVVVLLPLIVFYLFSWLLSFWVGREKANAVNVLSDFAIVFIPIGISLHLAHNIQHLLMEGAIAIPATLRVFDGLGINQSFINWNPIPPLGFEALFIIQMSIIISGFIFTKWLLYRKLRQHKEPLADLYKYSTAMSLYAITVIVSIIYVLGLPMSGRHVH</sequence>
<dbReference type="GO" id="GO:0005886">
    <property type="term" value="C:plasma membrane"/>
    <property type="evidence" value="ECO:0007669"/>
    <property type="project" value="UniProtKB-SubCell"/>
</dbReference>
<keyword evidence="2" id="KW-1003">Cell membrane</keyword>
<evidence type="ECO:0000259" key="5">
    <source>
        <dbReference type="PROSITE" id="PS51379"/>
    </source>
</evidence>
<dbReference type="PANTHER" id="PTHR30224:SF4">
    <property type="entry name" value="ELECTRON TRANSPORT PROTEIN YCCM-RELATED"/>
    <property type="match status" value="1"/>
</dbReference>
<dbReference type="InterPro" id="IPR052378">
    <property type="entry name" value="NosR_regulator"/>
</dbReference>